<sequence>MGVQPDSSSMAVSSMSALGSAQGSVAFNRSGVRNQSNKGNSVHIASSLTSDSIHEGQYLNTGTTSGTTHGMLQFEQVGGNLPFVGASRVGGKSEHRLSEDGVLILDCPGKQPLRYDRFASRDSVRGPAQSDENQSYLGGLSAEVRQSSSSSSGSVPRGRVRKALQADSTTRDGMRTSADGVLILDDRGLLGSETEARSAPGQSVSSTLGEMKFLTSLLLHPVA</sequence>
<evidence type="ECO:0000313" key="2">
    <source>
        <dbReference type="EMBL" id="KAL0576677.1"/>
    </source>
</evidence>
<evidence type="ECO:0000256" key="1">
    <source>
        <dbReference type="SAM" id="MobiDB-lite"/>
    </source>
</evidence>
<reference evidence="2 3" key="1">
    <citation type="submission" date="2024-02" db="EMBL/GenBank/DDBJ databases">
        <title>A draft genome for the cacao thread blight pathogen Marasmius crinis-equi.</title>
        <authorList>
            <person name="Cohen S.P."/>
            <person name="Baruah I.K."/>
            <person name="Amoako-Attah I."/>
            <person name="Bukari Y."/>
            <person name="Meinhardt L.W."/>
            <person name="Bailey B.A."/>
        </authorList>
    </citation>
    <scope>NUCLEOTIDE SEQUENCE [LARGE SCALE GENOMIC DNA]</scope>
    <source>
        <strain evidence="2 3">GH-76</strain>
    </source>
</reference>
<protein>
    <submittedName>
        <fullName evidence="2">Uncharacterized protein</fullName>
    </submittedName>
</protein>
<dbReference type="EMBL" id="JBAHYK010000208">
    <property type="protein sequence ID" value="KAL0576677.1"/>
    <property type="molecule type" value="Genomic_DNA"/>
</dbReference>
<gene>
    <name evidence="2" type="ORF">V5O48_005304</name>
</gene>
<name>A0ABR3FMM8_9AGAR</name>
<evidence type="ECO:0000313" key="3">
    <source>
        <dbReference type="Proteomes" id="UP001465976"/>
    </source>
</evidence>
<dbReference type="Proteomes" id="UP001465976">
    <property type="component" value="Unassembled WGS sequence"/>
</dbReference>
<feature type="region of interest" description="Disordered" evidence="1">
    <location>
        <begin position="141"/>
        <end position="178"/>
    </location>
</feature>
<comment type="caution">
    <text evidence="2">The sequence shown here is derived from an EMBL/GenBank/DDBJ whole genome shotgun (WGS) entry which is preliminary data.</text>
</comment>
<proteinExistence type="predicted"/>
<keyword evidence="3" id="KW-1185">Reference proteome</keyword>
<organism evidence="2 3">
    <name type="scientific">Marasmius crinis-equi</name>
    <dbReference type="NCBI Taxonomy" id="585013"/>
    <lineage>
        <taxon>Eukaryota</taxon>
        <taxon>Fungi</taxon>
        <taxon>Dikarya</taxon>
        <taxon>Basidiomycota</taxon>
        <taxon>Agaricomycotina</taxon>
        <taxon>Agaricomycetes</taxon>
        <taxon>Agaricomycetidae</taxon>
        <taxon>Agaricales</taxon>
        <taxon>Marasmiineae</taxon>
        <taxon>Marasmiaceae</taxon>
        <taxon>Marasmius</taxon>
    </lineage>
</organism>
<accession>A0ABR3FMM8</accession>